<protein>
    <recommendedName>
        <fullName evidence="4">Mitochondrial phosphate carrier protein</fullName>
    </recommendedName>
</protein>
<feature type="region of interest" description="Disordered" evidence="1">
    <location>
        <begin position="77"/>
        <end position="121"/>
    </location>
</feature>
<dbReference type="HOGENOM" id="CLU_997517_0_0_1"/>
<evidence type="ECO:0000256" key="1">
    <source>
        <dbReference type="SAM" id="MobiDB-lite"/>
    </source>
</evidence>
<dbReference type="PANTHER" id="PTHR40135:SF1">
    <property type="entry name" value="MITOCHONDRIAL PHOSPHATE CARRIER PROTEIN"/>
    <property type="match status" value="1"/>
</dbReference>
<evidence type="ECO:0000313" key="3">
    <source>
        <dbReference type="Proteomes" id="UP000027238"/>
    </source>
</evidence>
<dbReference type="STRING" id="1173701.A0A066XT42"/>
<feature type="compositionally biased region" description="Basic and acidic residues" evidence="1">
    <location>
        <begin position="111"/>
        <end position="121"/>
    </location>
</feature>
<evidence type="ECO:0000313" key="2">
    <source>
        <dbReference type="EMBL" id="KDN68916.1"/>
    </source>
</evidence>
<name>A0A066XT42_COLSU</name>
<gene>
    <name evidence="2" type="ORF">CSUB01_06711</name>
</gene>
<keyword evidence="3" id="KW-1185">Reference proteome</keyword>
<proteinExistence type="predicted"/>
<dbReference type="PANTHER" id="PTHR40135">
    <property type="entry name" value="MITOCHONDRIAL PHOSPHATE CARRIER PROTEIN"/>
    <property type="match status" value="1"/>
</dbReference>
<sequence>MVLITRAISITNFLVASSALGFQVFVLYPWHEQLSHDFEELKKEHLRVLDYVKGVDAGLRKGQGGAPKGESLLERLGYKYGPGADPGDEEDEQPHDQPGGLAAGSAEADEASNKKRGVDECGHQEEDVKMHLADDGEAPSDEEEADDAEDDAQDGAEDPVVRDAADDAEDGHGGAGAEGDVHAYAAEEDGLVGGVEAVGLAREGPAAAHVGTHAVLEAAAAALLIAVSHGLVSGADAVVVSEDGDGSVAVAVVGRRAEEGGEGARVGGSREAVGRAEGE</sequence>
<dbReference type="eggNOG" id="ENOG502SA1K">
    <property type="taxonomic scope" value="Eukaryota"/>
</dbReference>
<dbReference type="EMBL" id="JMSE01000597">
    <property type="protein sequence ID" value="KDN68916.1"/>
    <property type="molecule type" value="Genomic_DNA"/>
</dbReference>
<organism evidence="2 3">
    <name type="scientific">Colletotrichum sublineola</name>
    <name type="common">Sorghum anthracnose fungus</name>
    <dbReference type="NCBI Taxonomy" id="1173701"/>
    <lineage>
        <taxon>Eukaryota</taxon>
        <taxon>Fungi</taxon>
        <taxon>Dikarya</taxon>
        <taxon>Ascomycota</taxon>
        <taxon>Pezizomycotina</taxon>
        <taxon>Sordariomycetes</taxon>
        <taxon>Hypocreomycetidae</taxon>
        <taxon>Glomerellales</taxon>
        <taxon>Glomerellaceae</taxon>
        <taxon>Colletotrichum</taxon>
        <taxon>Colletotrichum graminicola species complex</taxon>
    </lineage>
</organism>
<dbReference type="Proteomes" id="UP000027238">
    <property type="component" value="Unassembled WGS sequence"/>
</dbReference>
<accession>A0A066XT42</accession>
<reference evidence="3" key="1">
    <citation type="journal article" date="2014" name="Genome Announc.">
        <title>Draft genome sequence of Colletotrichum sublineola, a destructive pathogen of cultivated sorghum.</title>
        <authorList>
            <person name="Baroncelli R."/>
            <person name="Sanz-Martin J.M."/>
            <person name="Rech G.E."/>
            <person name="Sukno S.A."/>
            <person name="Thon M.R."/>
        </authorList>
    </citation>
    <scope>NUCLEOTIDE SEQUENCE [LARGE SCALE GENOMIC DNA]</scope>
    <source>
        <strain evidence="3">TX430BB</strain>
    </source>
</reference>
<feature type="region of interest" description="Disordered" evidence="1">
    <location>
        <begin position="135"/>
        <end position="157"/>
    </location>
</feature>
<dbReference type="OrthoDB" id="9992270at2759"/>
<evidence type="ECO:0008006" key="4">
    <source>
        <dbReference type="Google" id="ProtNLM"/>
    </source>
</evidence>
<feature type="region of interest" description="Disordered" evidence="1">
    <location>
        <begin position="258"/>
        <end position="279"/>
    </location>
</feature>
<comment type="caution">
    <text evidence="2">The sequence shown here is derived from an EMBL/GenBank/DDBJ whole genome shotgun (WGS) entry which is preliminary data.</text>
</comment>
<dbReference type="AlphaFoldDB" id="A0A066XT42"/>